<evidence type="ECO:0000256" key="4">
    <source>
        <dbReference type="ARBA" id="ARBA00022989"/>
    </source>
</evidence>
<keyword evidence="2" id="KW-1003">Cell membrane</keyword>
<feature type="transmembrane region" description="Helical" evidence="6">
    <location>
        <begin position="41"/>
        <end position="68"/>
    </location>
</feature>
<comment type="caution">
    <text evidence="7">The sequence shown here is derived from an EMBL/GenBank/DDBJ whole genome shotgun (WGS) entry which is preliminary data.</text>
</comment>
<keyword evidence="4 6" id="KW-1133">Transmembrane helix</keyword>
<gene>
    <name evidence="7" type="ORF">D0544_03985</name>
</gene>
<dbReference type="PIRSF" id="PIRSF006324">
    <property type="entry name" value="LeuE"/>
    <property type="match status" value="1"/>
</dbReference>
<reference evidence="7 8" key="2">
    <citation type="submission" date="2018-12" db="EMBL/GenBank/DDBJ databases">
        <title>Simiduia agarivorans gen. nov., sp. nov., a marine, agarolytic bacterium isolated from shallow coastal water from Keelung, Taiwan.</title>
        <authorList>
            <person name="Shieh W.Y."/>
        </authorList>
    </citation>
    <scope>NUCLEOTIDE SEQUENCE [LARGE SCALE GENOMIC DNA]</scope>
    <source>
        <strain evidence="7 8">GTF-13</strain>
    </source>
</reference>
<proteinExistence type="predicted"/>
<keyword evidence="8" id="KW-1185">Reference proteome</keyword>
<sequence>MDGVVLGGYLLGLAVVYLLPGPDMVLLLSTSASGAVGAARAMALGFALARACHALFAAVGVSALLAASPLAFDLLRYLGAAYLLLLAWHSFRSGGLVGAGADPAAGFRKGLMTNLLNPKAVLFCGVFLPQFIDPAGAALWQQFLLLGVLLVAAGLIFDLFYIACSQRLLARLRGRGDGRGFFRWLGSSLLTVLAMRLLLLDGL</sequence>
<keyword evidence="3 6" id="KW-0812">Transmembrane</keyword>
<feature type="transmembrane region" description="Helical" evidence="6">
    <location>
        <begin position="138"/>
        <end position="161"/>
    </location>
</feature>
<dbReference type="EMBL" id="QWEZ01000001">
    <property type="protein sequence ID" value="RRJ84276.1"/>
    <property type="molecule type" value="Genomic_DNA"/>
</dbReference>
<dbReference type="AlphaFoldDB" id="A0A3P3VRG5"/>
<dbReference type="PANTHER" id="PTHR30086">
    <property type="entry name" value="ARGININE EXPORTER PROTEIN ARGO"/>
    <property type="match status" value="1"/>
</dbReference>
<comment type="subcellular location">
    <subcellularLocation>
        <location evidence="1">Cell membrane</location>
        <topology evidence="1">Multi-pass membrane protein</topology>
    </subcellularLocation>
</comment>
<name>A0A3P3VRG5_9GAMM</name>
<feature type="transmembrane region" description="Helical" evidence="6">
    <location>
        <begin position="6"/>
        <end position="29"/>
    </location>
</feature>
<evidence type="ECO:0000256" key="1">
    <source>
        <dbReference type="ARBA" id="ARBA00004651"/>
    </source>
</evidence>
<accession>A0A3P3VRG5</accession>
<evidence type="ECO:0000256" key="6">
    <source>
        <dbReference type="SAM" id="Phobius"/>
    </source>
</evidence>
<evidence type="ECO:0000313" key="7">
    <source>
        <dbReference type="EMBL" id="RRJ84276.1"/>
    </source>
</evidence>
<keyword evidence="5 6" id="KW-0472">Membrane</keyword>
<dbReference type="InterPro" id="IPR001123">
    <property type="entry name" value="LeuE-type"/>
</dbReference>
<organism evidence="7 8">
    <name type="scientific">Aestuariirhabdus litorea</name>
    <dbReference type="NCBI Taxonomy" id="2528527"/>
    <lineage>
        <taxon>Bacteria</taxon>
        <taxon>Pseudomonadati</taxon>
        <taxon>Pseudomonadota</taxon>
        <taxon>Gammaproteobacteria</taxon>
        <taxon>Oceanospirillales</taxon>
        <taxon>Aestuariirhabdaceae</taxon>
        <taxon>Aestuariirhabdus</taxon>
    </lineage>
</organism>
<feature type="transmembrane region" description="Helical" evidence="6">
    <location>
        <begin position="74"/>
        <end position="91"/>
    </location>
</feature>
<evidence type="ECO:0000256" key="5">
    <source>
        <dbReference type="ARBA" id="ARBA00023136"/>
    </source>
</evidence>
<dbReference type="PANTHER" id="PTHR30086:SF20">
    <property type="entry name" value="ARGININE EXPORTER PROTEIN ARGO-RELATED"/>
    <property type="match status" value="1"/>
</dbReference>
<evidence type="ECO:0000313" key="8">
    <source>
        <dbReference type="Proteomes" id="UP000280792"/>
    </source>
</evidence>
<dbReference type="GO" id="GO:0005886">
    <property type="term" value="C:plasma membrane"/>
    <property type="evidence" value="ECO:0007669"/>
    <property type="project" value="UniProtKB-SubCell"/>
</dbReference>
<protein>
    <submittedName>
        <fullName evidence="7">LysE family translocator</fullName>
    </submittedName>
</protein>
<evidence type="ECO:0000256" key="3">
    <source>
        <dbReference type="ARBA" id="ARBA00022692"/>
    </source>
</evidence>
<dbReference type="Proteomes" id="UP000280792">
    <property type="component" value="Unassembled WGS sequence"/>
</dbReference>
<evidence type="ECO:0000256" key="2">
    <source>
        <dbReference type="ARBA" id="ARBA00022475"/>
    </source>
</evidence>
<dbReference type="Pfam" id="PF01810">
    <property type="entry name" value="LysE"/>
    <property type="match status" value="1"/>
</dbReference>
<feature type="transmembrane region" description="Helical" evidence="6">
    <location>
        <begin position="181"/>
        <end position="199"/>
    </location>
</feature>
<dbReference type="RefSeq" id="WP_125014703.1">
    <property type="nucleotide sequence ID" value="NZ_QWEZ01000001.1"/>
</dbReference>
<reference evidence="7 8" key="1">
    <citation type="submission" date="2018-08" db="EMBL/GenBank/DDBJ databases">
        <authorList>
            <person name="Khan S.A."/>
        </authorList>
    </citation>
    <scope>NUCLEOTIDE SEQUENCE [LARGE SCALE GENOMIC DNA]</scope>
    <source>
        <strain evidence="7 8">GTF-13</strain>
    </source>
</reference>
<dbReference type="GO" id="GO:0015171">
    <property type="term" value="F:amino acid transmembrane transporter activity"/>
    <property type="evidence" value="ECO:0007669"/>
    <property type="project" value="TreeGrafter"/>
</dbReference>